<dbReference type="InterPro" id="IPR015931">
    <property type="entry name" value="Acnase/IPM_dHydase_lsu_aba_1/3"/>
</dbReference>
<dbReference type="InterPro" id="IPR050926">
    <property type="entry name" value="Aconitase/IPM_isomerase"/>
</dbReference>
<reference evidence="10" key="1">
    <citation type="submission" date="2017-04" db="EMBL/GenBank/DDBJ databases">
        <authorList>
            <person name="Song Y."/>
            <person name="Cho B.-K."/>
        </authorList>
    </citation>
    <scope>NUCLEOTIDE SEQUENCE [LARGE SCALE GENOMIC DNA]</scope>
    <source>
        <strain evidence="10">SL1</strain>
    </source>
</reference>
<dbReference type="Proteomes" id="UP000244910">
    <property type="component" value="Chromosome"/>
</dbReference>
<evidence type="ECO:0000259" key="7">
    <source>
        <dbReference type="Pfam" id="PF00330"/>
    </source>
</evidence>
<dbReference type="Gene3D" id="3.40.1060.10">
    <property type="entry name" value="Aconitase, Domain 2"/>
    <property type="match status" value="1"/>
</dbReference>
<dbReference type="InterPro" id="IPR000573">
    <property type="entry name" value="AconitaseA/IPMdHydase_ssu_swvl"/>
</dbReference>
<dbReference type="PANTHER" id="PTHR43160:SF3">
    <property type="entry name" value="ACONITATE HYDRATASE, MITOCHONDRIAL"/>
    <property type="match status" value="1"/>
</dbReference>
<dbReference type="Pfam" id="PF00330">
    <property type="entry name" value="Aconitase"/>
    <property type="match status" value="1"/>
</dbReference>
<dbReference type="Gene3D" id="3.30.499.10">
    <property type="entry name" value="Aconitase, domain 3"/>
    <property type="match status" value="2"/>
</dbReference>
<feature type="domain" description="Aconitase A/isopropylmalate dehydratase small subunit swivel" evidence="8">
    <location>
        <begin position="639"/>
        <end position="697"/>
    </location>
</feature>
<accession>A0A2U8DWF3</accession>
<evidence type="ECO:0000256" key="3">
    <source>
        <dbReference type="ARBA" id="ARBA00011245"/>
    </source>
</evidence>
<comment type="subunit">
    <text evidence="3">Monomer.</text>
</comment>
<dbReference type="Gene3D" id="3.20.19.10">
    <property type="entry name" value="Aconitase, domain 4"/>
    <property type="match status" value="1"/>
</dbReference>
<feature type="domain" description="Aconitase/3-isopropylmalate dehydratase large subunit alpha/beta/alpha" evidence="7">
    <location>
        <begin position="51"/>
        <end position="481"/>
    </location>
</feature>
<organism evidence="9 10">
    <name type="scientific">Clostridium drakei</name>
    <dbReference type="NCBI Taxonomy" id="332101"/>
    <lineage>
        <taxon>Bacteria</taxon>
        <taxon>Bacillati</taxon>
        <taxon>Bacillota</taxon>
        <taxon>Clostridia</taxon>
        <taxon>Eubacteriales</taxon>
        <taxon>Clostridiaceae</taxon>
        <taxon>Clostridium</taxon>
    </lineage>
</organism>
<keyword evidence="4" id="KW-0479">Metal-binding</keyword>
<keyword evidence="6" id="KW-0411">Iron-sulfur</keyword>
<dbReference type="UniPathway" id="UPA00223"/>
<dbReference type="InterPro" id="IPR015928">
    <property type="entry name" value="Aconitase/3IPM_dehydase_swvl"/>
</dbReference>
<dbReference type="InterPro" id="IPR015932">
    <property type="entry name" value="Aconitase_dom2"/>
</dbReference>
<sequence>MINLYGEGAYLLNGNDLIFNSKESDECIKSKLGEKYLNKEEAKKNTIAYGILQNHNKSGNPDKLQLKFDALTSHDITFVGIVQTARASGLEKFPIPYVLTNCHNSLCAVGGTINEDDHLFGLSAAKKYGGIFVPPHIAVIHQYMREMMAGCGKMILGSDSHTRYGALGTMAIGEGGGELVKQLLSTTYDVDYPEVVGVYLTGTPNPGIGPQDVALSIIGAVFKSGFVKNMVMEFVGPGIKNLSVEYRTGIDVMTTETTCLTSIWCTDDKVKDYLEVHQRGNDYSELNPSEVAYYDKMITVDLSKIQSMIALPFHPSNVYTINELNTNMMDILDKVEKEGQKLFKGTDLKFSLKDKVINGRLFSEQGSIAGCAGGNYENICAAANILDGKSIGNAEFTLSVYPSSMPVYQSLVDNGIASKLIPTGTVLKTAFCGPCFGGGDTPANNSLSVRHTTRNFPNREGSKPGDGQIASVALMDARSIAATAVNKGLITAATELEGINLKIPKYYFNKTIYDNRVLQSYNKGNDDTELRFGPNIADWPKMEPLTDNMLLQIASVLLDPVTTTDELIPSGDTSSYRSNPHKLASFTLCRKDPNYVGLSKEIQSAEINRLEGTTPEENNEALKEAYEKLAIKFNNFDKKNTLIGSMIYANKPGDGSAREQAASCQKVLGGFANIAKEYATKRYRSNLINWGILPLLIDGEPDFKCGDFIYLTDVVNSIRERKPKIKGYIVNNEMKEISLSVGQLTDNEIEILLSGCLINFNKTKMNK</sequence>
<dbReference type="GO" id="GO:0006099">
    <property type="term" value="P:tricarboxylic acid cycle"/>
    <property type="evidence" value="ECO:0007669"/>
    <property type="project" value="UniProtKB-UniPathway"/>
</dbReference>
<evidence type="ECO:0000256" key="1">
    <source>
        <dbReference type="ARBA" id="ARBA00001966"/>
    </source>
</evidence>
<dbReference type="GO" id="GO:0046872">
    <property type="term" value="F:metal ion binding"/>
    <property type="evidence" value="ECO:0007669"/>
    <property type="project" value="UniProtKB-KW"/>
</dbReference>
<dbReference type="GO" id="GO:0005829">
    <property type="term" value="C:cytosol"/>
    <property type="evidence" value="ECO:0007669"/>
    <property type="project" value="TreeGrafter"/>
</dbReference>
<dbReference type="KEGG" id="cdrk:B9W14_20585"/>
<comment type="cofactor">
    <cofactor evidence="1">
        <name>[4Fe-4S] cluster</name>
        <dbReference type="ChEBI" id="CHEBI:49883"/>
    </cofactor>
</comment>
<evidence type="ECO:0000256" key="4">
    <source>
        <dbReference type="ARBA" id="ARBA00022723"/>
    </source>
</evidence>
<evidence type="ECO:0000313" key="9">
    <source>
        <dbReference type="EMBL" id="AWI06791.1"/>
    </source>
</evidence>
<dbReference type="SUPFAM" id="SSF53732">
    <property type="entry name" value="Aconitase iron-sulfur domain"/>
    <property type="match status" value="1"/>
</dbReference>
<proteinExistence type="inferred from homology"/>
<keyword evidence="10" id="KW-1185">Reference proteome</keyword>
<protein>
    <submittedName>
        <fullName evidence="9">Hydratase</fullName>
    </submittedName>
</protein>
<gene>
    <name evidence="9" type="ORF">B9W14_20585</name>
</gene>
<evidence type="ECO:0000256" key="2">
    <source>
        <dbReference type="ARBA" id="ARBA00007185"/>
    </source>
</evidence>
<dbReference type="AlphaFoldDB" id="A0A2U8DWF3"/>
<name>A0A2U8DWF3_9CLOT</name>
<dbReference type="RefSeq" id="WP_032077192.1">
    <property type="nucleotide sequence ID" value="NZ_CP020953.1"/>
</dbReference>
<dbReference type="InterPro" id="IPR001030">
    <property type="entry name" value="Acoase/IPM_deHydtase_lsu_aba"/>
</dbReference>
<dbReference type="GO" id="GO:0003994">
    <property type="term" value="F:aconitate hydratase activity"/>
    <property type="evidence" value="ECO:0007669"/>
    <property type="project" value="TreeGrafter"/>
</dbReference>
<dbReference type="NCBIfam" id="NF008503">
    <property type="entry name" value="PRK11413.1"/>
    <property type="match status" value="1"/>
</dbReference>
<evidence type="ECO:0000313" key="10">
    <source>
        <dbReference type="Proteomes" id="UP000244910"/>
    </source>
</evidence>
<comment type="similarity">
    <text evidence="2">Belongs to the aconitase/IPM isomerase family.</text>
</comment>
<evidence type="ECO:0000256" key="6">
    <source>
        <dbReference type="ARBA" id="ARBA00023014"/>
    </source>
</evidence>
<dbReference type="EMBL" id="CP020953">
    <property type="protein sequence ID" value="AWI06791.1"/>
    <property type="molecule type" value="Genomic_DNA"/>
</dbReference>
<dbReference type="SUPFAM" id="SSF52016">
    <property type="entry name" value="LeuD/IlvD-like"/>
    <property type="match status" value="1"/>
</dbReference>
<dbReference type="PANTHER" id="PTHR43160">
    <property type="entry name" value="ACONITATE HYDRATASE B"/>
    <property type="match status" value="1"/>
</dbReference>
<dbReference type="GO" id="GO:0051539">
    <property type="term" value="F:4 iron, 4 sulfur cluster binding"/>
    <property type="evidence" value="ECO:0007669"/>
    <property type="project" value="TreeGrafter"/>
</dbReference>
<dbReference type="Pfam" id="PF00694">
    <property type="entry name" value="Aconitase_C"/>
    <property type="match status" value="1"/>
</dbReference>
<dbReference type="InterPro" id="IPR036008">
    <property type="entry name" value="Aconitase_4Fe-4S_dom"/>
</dbReference>
<keyword evidence="5" id="KW-0408">Iron</keyword>
<evidence type="ECO:0000256" key="5">
    <source>
        <dbReference type="ARBA" id="ARBA00023004"/>
    </source>
</evidence>
<dbReference type="OrthoDB" id="9764318at2"/>
<evidence type="ECO:0000259" key="8">
    <source>
        <dbReference type="Pfam" id="PF00694"/>
    </source>
</evidence>